<evidence type="ECO:0000313" key="6">
    <source>
        <dbReference type="EMBL" id="MFD2660387.1"/>
    </source>
</evidence>
<dbReference type="Proteomes" id="UP001597493">
    <property type="component" value="Unassembled WGS sequence"/>
</dbReference>
<dbReference type="EMBL" id="JBHUMY010000007">
    <property type="protein sequence ID" value="MFD2660387.1"/>
    <property type="molecule type" value="Genomic_DNA"/>
</dbReference>
<keyword evidence="2 4" id="KW-0560">Oxidoreductase</keyword>
<evidence type="ECO:0000313" key="7">
    <source>
        <dbReference type="Proteomes" id="UP001597493"/>
    </source>
</evidence>
<dbReference type="RefSeq" id="WP_379271592.1">
    <property type="nucleotide sequence ID" value="NZ_JBHUGT010000022.1"/>
</dbReference>
<comment type="caution">
    <text evidence="6">The sequence shown here is derived from an EMBL/GenBank/DDBJ whole genome shotgun (WGS) entry which is preliminary data.</text>
</comment>
<dbReference type="SUPFAM" id="SSF55347">
    <property type="entry name" value="Glyceraldehyde-3-phosphate dehydrogenase-like, C-terminal domain"/>
    <property type="match status" value="1"/>
</dbReference>
<proteinExistence type="inferred from homology"/>
<comment type="similarity">
    <text evidence="1 3">Belongs to the glyceraldehyde-3-phosphate dehydrogenase family.</text>
</comment>
<evidence type="ECO:0000256" key="2">
    <source>
        <dbReference type="ARBA" id="ARBA00023002"/>
    </source>
</evidence>
<dbReference type="CDD" id="cd18126">
    <property type="entry name" value="GAPDH_I_C"/>
    <property type="match status" value="1"/>
</dbReference>
<dbReference type="InterPro" id="IPR006424">
    <property type="entry name" value="Glyceraldehyde-3-P_DH_1"/>
</dbReference>
<gene>
    <name evidence="6" type="primary">gap</name>
    <name evidence="6" type="ORF">ACFSW5_08880</name>
</gene>
<dbReference type="InterPro" id="IPR020829">
    <property type="entry name" value="GlycerAld_3-P_DH_cat"/>
</dbReference>
<dbReference type="SMART" id="SM00846">
    <property type="entry name" value="Gp_dh_N"/>
    <property type="match status" value="1"/>
</dbReference>
<evidence type="ECO:0000256" key="4">
    <source>
        <dbReference type="RuleBase" id="RU361160"/>
    </source>
</evidence>
<dbReference type="InterPro" id="IPR036291">
    <property type="entry name" value="NAD(P)-bd_dom_sf"/>
</dbReference>
<keyword evidence="7" id="KW-1185">Reference proteome</keyword>
<feature type="domain" description="Glyceraldehyde 3-phosphate dehydrogenase NAD(P) binding" evidence="5">
    <location>
        <begin position="3"/>
        <end position="154"/>
    </location>
</feature>
<dbReference type="PROSITE" id="PS00071">
    <property type="entry name" value="GAPDH"/>
    <property type="match status" value="1"/>
</dbReference>
<dbReference type="Gene3D" id="3.30.360.10">
    <property type="entry name" value="Dihydrodipicolinate Reductase, domain 2"/>
    <property type="match status" value="1"/>
</dbReference>
<dbReference type="SUPFAM" id="SSF51735">
    <property type="entry name" value="NAD(P)-binding Rossmann-fold domains"/>
    <property type="match status" value="1"/>
</dbReference>
<dbReference type="CDD" id="cd05214">
    <property type="entry name" value="GAPDH_I_N"/>
    <property type="match status" value="1"/>
</dbReference>
<organism evidence="6 7">
    <name type="scientific">Paenibacillus thailandensis</name>
    <dbReference type="NCBI Taxonomy" id="393250"/>
    <lineage>
        <taxon>Bacteria</taxon>
        <taxon>Bacillati</taxon>
        <taxon>Bacillota</taxon>
        <taxon>Bacilli</taxon>
        <taxon>Bacillales</taxon>
        <taxon>Paenibacillaceae</taxon>
        <taxon>Paenibacillus</taxon>
    </lineage>
</organism>
<reference evidence="7" key="1">
    <citation type="journal article" date="2019" name="Int. J. Syst. Evol. Microbiol.">
        <title>The Global Catalogue of Microorganisms (GCM) 10K type strain sequencing project: providing services to taxonomists for standard genome sequencing and annotation.</title>
        <authorList>
            <consortium name="The Broad Institute Genomics Platform"/>
            <consortium name="The Broad Institute Genome Sequencing Center for Infectious Disease"/>
            <person name="Wu L."/>
            <person name="Ma J."/>
        </authorList>
    </citation>
    <scope>NUCLEOTIDE SEQUENCE [LARGE SCALE GENOMIC DNA]</scope>
    <source>
        <strain evidence="7">TISTR 1827</strain>
    </source>
</reference>
<dbReference type="NCBIfam" id="TIGR01534">
    <property type="entry name" value="GAPDH-I"/>
    <property type="match status" value="1"/>
</dbReference>
<evidence type="ECO:0000259" key="5">
    <source>
        <dbReference type="SMART" id="SM00846"/>
    </source>
</evidence>
<dbReference type="InterPro" id="IPR020831">
    <property type="entry name" value="GlycerAld/Erythrose_P_DH"/>
</dbReference>
<protein>
    <recommendedName>
        <fullName evidence="4">Glyceraldehyde-3-phosphate dehydrogenase</fullName>
        <ecNumber evidence="4">1.2.1.-</ecNumber>
    </recommendedName>
</protein>
<sequence>MILGIAISGMGRIGRLLVRSMFEEGRPYRELKAINSIYPVETVAHLLQYDSVHGRWNAAIDVRDGHLVINGHAVSVVYMREPRNLPWGELGVSLVVDATGKFNNREGAMQHLEAGATQVIITAPGNDMDLTVVMGVNDGMYVPGKHRLLSAASCTTNCLSPILAILDRSLQVERGWMTTVHAFTSDQNHLDNPHKDLRRARACTQSIVPTTTGVGKAIADVLPHLAPRIQGISLRVPTQDVSLVDLTVTVSKETSAEEVRSLFRQAAAGDFSRYVEYCEAPLVSVDFVGNNKSAIVDGLSILASGREVKVLAWYDNEWGYASRVVDLVQLVSDTNAAEREVKPVTI</sequence>
<dbReference type="PIRSF" id="PIRSF000149">
    <property type="entry name" value="GAP_DH"/>
    <property type="match status" value="1"/>
</dbReference>
<dbReference type="Pfam" id="PF02800">
    <property type="entry name" value="Gp_dh_C"/>
    <property type="match status" value="1"/>
</dbReference>
<dbReference type="InterPro" id="IPR020828">
    <property type="entry name" value="GlycerAld_3-P_DH_NAD(P)-bd"/>
</dbReference>
<dbReference type="Gene3D" id="3.40.50.720">
    <property type="entry name" value="NAD(P)-binding Rossmann-like Domain"/>
    <property type="match status" value="1"/>
</dbReference>
<name>A0ABW5QVL5_9BACL</name>
<accession>A0ABW5QVL5</accession>
<dbReference type="EC" id="1.2.1.-" evidence="4"/>
<evidence type="ECO:0000256" key="3">
    <source>
        <dbReference type="RuleBase" id="RU000397"/>
    </source>
</evidence>
<dbReference type="PRINTS" id="PR00078">
    <property type="entry name" value="G3PDHDRGNASE"/>
</dbReference>
<evidence type="ECO:0000256" key="1">
    <source>
        <dbReference type="ARBA" id="ARBA00007406"/>
    </source>
</evidence>
<dbReference type="InterPro" id="IPR020830">
    <property type="entry name" value="GlycerAld_3-P_DH_AS"/>
</dbReference>
<dbReference type="Pfam" id="PF00044">
    <property type="entry name" value="Gp_dh_N"/>
    <property type="match status" value="1"/>
</dbReference>
<dbReference type="PANTHER" id="PTHR43148">
    <property type="entry name" value="GLYCERALDEHYDE-3-PHOSPHATE DEHYDROGENASE 2"/>
    <property type="match status" value="1"/>
</dbReference>